<comment type="subunit">
    <text evidence="9">Component of the Sec protein translocase complex. Heterotrimer consisting of SecY, SecE and SecG subunits. The heterotrimers can form oligomers, although 1 heterotrimer is thought to be able to translocate proteins. Interacts with the ribosome. Interacts with SecDF, and other proteins may be involved. Interacts with SecA.</text>
</comment>
<dbReference type="EMBL" id="JXKG01000006">
    <property type="protein sequence ID" value="OJG15630.1"/>
    <property type="molecule type" value="Genomic_DNA"/>
</dbReference>
<dbReference type="GO" id="GO:0006605">
    <property type="term" value="P:protein targeting"/>
    <property type="evidence" value="ECO:0007669"/>
    <property type="project" value="UniProtKB-UniRule"/>
</dbReference>
<dbReference type="Gene3D" id="1.20.5.1030">
    <property type="entry name" value="Preprotein translocase secy subunit"/>
    <property type="match status" value="1"/>
</dbReference>
<sequence length="56" mass="6510">MKFLRSVVDEMKNVTWPTKAQLRKDTLVVIETSLIFAAMFFVMDTAIKSIFGWILK</sequence>
<evidence type="ECO:0000256" key="6">
    <source>
        <dbReference type="ARBA" id="ARBA00022989"/>
    </source>
</evidence>
<dbReference type="RefSeq" id="WP_071864518.1">
    <property type="nucleotide sequence ID" value="NZ_JBHLVQ010000032.1"/>
</dbReference>
<keyword evidence="4 9" id="KW-0812">Transmembrane</keyword>
<keyword evidence="8 9" id="KW-0472">Membrane</keyword>
<evidence type="ECO:0000256" key="4">
    <source>
        <dbReference type="ARBA" id="ARBA00022692"/>
    </source>
</evidence>
<gene>
    <name evidence="9" type="primary">secE</name>
    <name evidence="11" type="ORF">AKL21_10605</name>
    <name evidence="10" type="ORF">RU96_GL002179</name>
</gene>
<evidence type="ECO:0000313" key="13">
    <source>
        <dbReference type="Proteomes" id="UP000216797"/>
    </source>
</evidence>
<dbReference type="NCBIfam" id="TIGR00964">
    <property type="entry name" value="secE_bact"/>
    <property type="match status" value="1"/>
</dbReference>
<dbReference type="InterPro" id="IPR038379">
    <property type="entry name" value="SecE_sf"/>
</dbReference>
<reference evidence="10 12" key="1">
    <citation type="submission" date="2014-12" db="EMBL/GenBank/DDBJ databases">
        <title>Draft genome sequences of 29 type strains of Enterococci.</title>
        <authorList>
            <person name="Zhong Z."/>
            <person name="Sun Z."/>
            <person name="Liu W."/>
            <person name="Zhang W."/>
            <person name="Zhang H."/>
        </authorList>
    </citation>
    <scope>NUCLEOTIDE SEQUENCE [LARGE SCALE GENOMIC DNA]</scope>
    <source>
        <strain evidence="10 12">DSM 21207</strain>
    </source>
</reference>
<dbReference type="InterPro" id="IPR001901">
    <property type="entry name" value="Translocase_SecE/Sec61-g"/>
</dbReference>
<evidence type="ECO:0000256" key="1">
    <source>
        <dbReference type="ARBA" id="ARBA00004370"/>
    </source>
</evidence>
<keyword evidence="3 9" id="KW-1003">Cell membrane</keyword>
<keyword evidence="7 9" id="KW-0811">Translocation</keyword>
<dbReference type="AlphaFoldDB" id="A0A1L8R793"/>
<evidence type="ECO:0000256" key="8">
    <source>
        <dbReference type="ARBA" id="ARBA00023136"/>
    </source>
</evidence>
<reference evidence="11 13" key="2">
    <citation type="submission" date="2015-08" db="EMBL/GenBank/DDBJ databases">
        <title>Enterococcus genome sequence.</title>
        <authorList>
            <person name="Acedo J.Z."/>
            <person name="Vederas J.C."/>
        </authorList>
    </citation>
    <scope>NUCLEOTIDE SEQUENCE [LARGE SCALE GENOMIC DNA]</scope>
    <source>
        <strain evidence="11 13">49</strain>
    </source>
</reference>
<comment type="subcellular location">
    <subcellularLocation>
        <location evidence="9">Cell membrane</location>
        <topology evidence="9">Single-pass membrane protein</topology>
    </subcellularLocation>
    <subcellularLocation>
        <location evidence="1">Membrane</location>
    </subcellularLocation>
</comment>
<keyword evidence="13" id="KW-1185">Reference proteome</keyword>
<evidence type="ECO:0000313" key="10">
    <source>
        <dbReference type="EMBL" id="OJG15630.1"/>
    </source>
</evidence>
<comment type="caution">
    <text evidence="10">The sequence shown here is derived from an EMBL/GenBank/DDBJ whole genome shotgun (WGS) entry which is preliminary data.</text>
</comment>
<protein>
    <recommendedName>
        <fullName evidence="9">Protein translocase subunit SecE</fullName>
    </recommendedName>
</protein>
<evidence type="ECO:0000256" key="3">
    <source>
        <dbReference type="ARBA" id="ARBA00022475"/>
    </source>
</evidence>
<comment type="similarity">
    <text evidence="9">Belongs to the SecE/SEC61-gamma family.</text>
</comment>
<dbReference type="HAMAP" id="MF_00422">
    <property type="entry name" value="SecE"/>
    <property type="match status" value="1"/>
</dbReference>
<evidence type="ECO:0000256" key="7">
    <source>
        <dbReference type="ARBA" id="ARBA00023010"/>
    </source>
</evidence>
<dbReference type="Proteomes" id="UP000216797">
    <property type="component" value="Unassembled WGS sequence"/>
</dbReference>
<dbReference type="InterPro" id="IPR005807">
    <property type="entry name" value="SecE_bac"/>
</dbReference>
<dbReference type="Proteomes" id="UP000182835">
    <property type="component" value="Unassembled WGS sequence"/>
</dbReference>
<dbReference type="Pfam" id="PF00584">
    <property type="entry name" value="SecE"/>
    <property type="match status" value="1"/>
</dbReference>
<evidence type="ECO:0000256" key="2">
    <source>
        <dbReference type="ARBA" id="ARBA00022448"/>
    </source>
</evidence>
<dbReference type="STRING" id="317010.RU96_GL002179"/>
<accession>A0A1L8R793</accession>
<organism evidence="10 12">
    <name type="scientific">Enterococcus canintestini</name>
    <dbReference type="NCBI Taxonomy" id="317010"/>
    <lineage>
        <taxon>Bacteria</taxon>
        <taxon>Bacillati</taxon>
        <taxon>Bacillota</taxon>
        <taxon>Bacilli</taxon>
        <taxon>Lactobacillales</taxon>
        <taxon>Enterococcaceae</taxon>
        <taxon>Enterococcus</taxon>
    </lineage>
</organism>
<dbReference type="PANTHER" id="PTHR33910">
    <property type="entry name" value="PROTEIN TRANSLOCASE SUBUNIT SECE"/>
    <property type="match status" value="1"/>
</dbReference>
<dbReference type="GO" id="GO:0009306">
    <property type="term" value="P:protein secretion"/>
    <property type="evidence" value="ECO:0007669"/>
    <property type="project" value="UniProtKB-UniRule"/>
</dbReference>
<dbReference type="PANTHER" id="PTHR33910:SF1">
    <property type="entry name" value="PROTEIN TRANSLOCASE SUBUNIT SECE"/>
    <property type="match status" value="1"/>
</dbReference>
<comment type="function">
    <text evidence="9">Essential subunit of the Sec protein translocation channel SecYEG. Clamps together the 2 halves of SecY. May contact the channel plug during translocation.</text>
</comment>
<dbReference type="EMBL" id="LHUG01000009">
    <property type="protein sequence ID" value="PAB00196.1"/>
    <property type="molecule type" value="Genomic_DNA"/>
</dbReference>
<keyword evidence="2 9" id="KW-0813">Transport</keyword>
<evidence type="ECO:0000313" key="11">
    <source>
        <dbReference type="EMBL" id="PAB00196.1"/>
    </source>
</evidence>
<dbReference type="GO" id="GO:0043952">
    <property type="term" value="P:protein transport by the Sec complex"/>
    <property type="evidence" value="ECO:0007669"/>
    <property type="project" value="UniProtKB-UniRule"/>
</dbReference>
<proteinExistence type="inferred from homology"/>
<dbReference type="OrthoDB" id="9813233at2"/>
<keyword evidence="6 9" id="KW-1133">Transmembrane helix</keyword>
<dbReference type="GO" id="GO:0008320">
    <property type="term" value="F:protein transmembrane transporter activity"/>
    <property type="evidence" value="ECO:0007669"/>
    <property type="project" value="UniProtKB-UniRule"/>
</dbReference>
<evidence type="ECO:0000256" key="5">
    <source>
        <dbReference type="ARBA" id="ARBA00022927"/>
    </source>
</evidence>
<dbReference type="GO" id="GO:0065002">
    <property type="term" value="P:intracellular protein transmembrane transport"/>
    <property type="evidence" value="ECO:0007669"/>
    <property type="project" value="UniProtKB-UniRule"/>
</dbReference>
<evidence type="ECO:0000313" key="12">
    <source>
        <dbReference type="Proteomes" id="UP000182835"/>
    </source>
</evidence>
<keyword evidence="5 9" id="KW-0653">Protein transport</keyword>
<dbReference type="GO" id="GO:0005886">
    <property type="term" value="C:plasma membrane"/>
    <property type="evidence" value="ECO:0007669"/>
    <property type="project" value="UniProtKB-SubCell"/>
</dbReference>
<evidence type="ECO:0000256" key="9">
    <source>
        <dbReference type="HAMAP-Rule" id="MF_00422"/>
    </source>
</evidence>
<feature type="transmembrane region" description="Helical" evidence="9">
    <location>
        <begin position="34"/>
        <end position="55"/>
    </location>
</feature>
<name>A0A1L8R793_9ENTE</name>